<dbReference type="SUPFAM" id="SSF46689">
    <property type="entry name" value="Homeodomain-like"/>
    <property type="match status" value="1"/>
</dbReference>
<dbReference type="Proteomes" id="UP001235840">
    <property type="component" value="Unassembled WGS sequence"/>
</dbReference>
<keyword evidence="2 4" id="KW-0238">DNA-binding</keyword>
<evidence type="ECO:0000313" key="7">
    <source>
        <dbReference type="Proteomes" id="UP001235840"/>
    </source>
</evidence>
<dbReference type="PROSITE" id="PS01081">
    <property type="entry name" value="HTH_TETR_1"/>
    <property type="match status" value="1"/>
</dbReference>
<feature type="DNA-binding region" description="H-T-H motif" evidence="4">
    <location>
        <begin position="32"/>
        <end position="51"/>
    </location>
</feature>
<gene>
    <name evidence="6" type="ORF">J2S11_001777</name>
</gene>
<accession>A0ABT9VY13</accession>
<reference evidence="6 7" key="1">
    <citation type="submission" date="2023-07" db="EMBL/GenBank/DDBJ databases">
        <title>Genomic Encyclopedia of Type Strains, Phase IV (KMG-IV): sequencing the most valuable type-strain genomes for metagenomic binning, comparative biology and taxonomic classification.</title>
        <authorList>
            <person name="Goeker M."/>
        </authorList>
    </citation>
    <scope>NUCLEOTIDE SEQUENCE [LARGE SCALE GENOMIC DNA]</scope>
    <source>
        <strain evidence="6 7">DSM 12751</strain>
    </source>
</reference>
<keyword evidence="3" id="KW-0804">Transcription</keyword>
<evidence type="ECO:0000256" key="1">
    <source>
        <dbReference type="ARBA" id="ARBA00023015"/>
    </source>
</evidence>
<evidence type="ECO:0000256" key="4">
    <source>
        <dbReference type="PROSITE-ProRule" id="PRU00335"/>
    </source>
</evidence>
<dbReference type="Gene3D" id="1.10.10.60">
    <property type="entry name" value="Homeodomain-like"/>
    <property type="match status" value="1"/>
</dbReference>
<dbReference type="EMBL" id="JAUSTY010000006">
    <property type="protein sequence ID" value="MDQ0165876.1"/>
    <property type="molecule type" value="Genomic_DNA"/>
</dbReference>
<dbReference type="Pfam" id="PF08360">
    <property type="entry name" value="TetR_C_5"/>
    <property type="match status" value="1"/>
</dbReference>
<dbReference type="PRINTS" id="PR00455">
    <property type="entry name" value="HTHTETR"/>
</dbReference>
<dbReference type="PANTHER" id="PTHR47506">
    <property type="entry name" value="TRANSCRIPTIONAL REGULATORY PROTEIN"/>
    <property type="match status" value="1"/>
</dbReference>
<dbReference type="PROSITE" id="PS50977">
    <property type="entry name" value="HTH_TETR_2"/>
    <property type="match status" value="1"/>
</dbReference>
<dbReference type="InterPro" id="IPR001647">
    <property type="entry name" value="HTH_TetR"/>
</dbReference>
<dbReference type="Pfam" id="PF00440">
    <property type="entry name" value="TetR_N"/>
    <property type="match status" value="1"/>
</dbReference>
<dbReference type="InterPro" id="IPR023772">
    <property type="entry name" value="DNA-bd_HTH_TetR-type_CS"/>
</dbReference>
<evidence type="ECO:0000256" key="3">
    <source>
        <dbReference type="ARBA" id="ARBA00023163"/>
    </source>
</evidence>
<dbReference type="PANTHER" id="PTHR47506:SF3">
    <property type="entry name" value="HTH-TYPE TRANSCRIPTIONAL REGULATOR LMRA"/>
    <property type="match status" value="1"/>
</dbReference>
<dbReference type="InterPro" id="IPR009057">
    <property type="entry name" value="Homeodomain-like_sf"/>
</dbReference>
<organism evidence="6 7">
    <name type="scientific">Caldalkalibacillus horti</name>
    <dbReference type="NCBI Taxonomy" id="77523"/>
    <lineage>
        <taxon>Bacteria</taxon>
        <taxon>Bacillati</taxon>
        <taxon>Bacillota</taxon>
        <taxon>Bacilli</taxon>
        <taxon>Bacillales</taxon>
        <taxon>Bacillaceae</taxon>
        <taxon>Caldalkalibacillus</taxon>
    </lineage>
</organism>
<evidence type="ECO:0000313" key="6">
    <source>
        <dbReference type="EMBL" id="MDQ0165876.1"/>
    </source>
</evidence>
<dbReference type="SUPFAM" id="SSF48498">
    <property type="entry name" value="Tetracyclin repressor-like, C-terminal domain"/>
    <property type="match status" value="1"/>
</dbReference>
<protein>
    <submittedName>
        <fullName evidence="6">AcrR family transcriptional regulator</fullName>
    </submittedName>
</protein>
<sequence>MARPSGQGDQTKELIAEKAKDLFEQKGYAATSMEDIRKYTQISKGSIYYHFKSKEELYLYTVETASKAWRTEWENQANQVTTATEKLYLLARYYASDMQNPLSKTVPEYIGSENLNEKIDEKIIQLIQPEYDIFYQIIEEGIHDKEFVSNKTIGDLAYILYSTLTGMSITQFLGYDEKKFYLLYENAIDVFLNGITNHKPLTK</sequence>
<dbReference type="InterPro" id="IPR036271">
    <property type="entry name" value="Tet_transcr_reg_TetR-rel_C_sf"/>
</dbReference>
<comment type="caution">
    <text evidence="6">The sequence shown here is derived from an EMBL/GenBank/DDBJ whole genome shotgun (WGS) entry which is preliminary data.</text>
</comment>
<evidence type="ECO:0000259" key="5">
    <source>
        <dbReference type="PROSITE" id="PS50977"/>
    </source>
</evidence>
<dbReference type="InterPro" id="IPR013571">
    <property type="entry name" value="Tscrpt_reg_QacR_C"/>
</dbReference>
<dbReference type="Gene3D" id="1.10.357.10">
    <property type="entry name" value="Tetracycline Repressor, domain 2"/>
    <property type="match status" value="1"/>
</dbReference>
<keyword evidence="1" id="KW-0805">Transcription regulation</keyword>
<evidence type="ECO:0000256" key="2">
    <source>
        <dbReference type="ARBA" id="ARBA00023125"/>
    </source>
</evidence>
<feature type="domain" description="HTH tetR-type" evidence="5">
    <location>
        <begin position="9"/>
        <end position="69"/>
    </location>
</feature>
<dbReference type="RefSeq" id="WP_307393546.1">
    <property type="nucleotide sequence ID" value="NZ_BAAADK010000032.1"/>
</dbReference>
<proteinExistence type="predicted"/>
<name>A0ABT9VY13_9BACI</name>
<keyword evidence="7" id="KW-1185">Reference proteome</keyword>